<dbReference type="GeneID" id="94832207"/>
<dbReference type="Pfam" id="PF13306">
    <property type="entry name" value="LRR_5"/>
    <property type="match status" value="2"/>
</dbReference>
<reference evidence="1" key="1">
    <citation type="submission" date="2016-10" db="EMBL/GenBank/DDBJ databases">
        <authorList>
            <person name="Benchimol M."/>
            <person name="Almeida L.G."/>
            <person name="Vasconcelos A.T."/>
            <person name="Perreira-Neves A."/>
            <person name="Rosa I.A."/>
            <person name="Tasca T."/>
            <person name="Bogo M.R."/>
            <person name="de Souza W."/>
        </authorList>
    </citation>
    <scope>NUCLEOTIDE SEQUENCE [LARGE SCALE GENOMIC DNA]</scope>
    <source>
        <strain evidence="1">K</strain>
    </source>
</reference>
<dbReference type="SUPFAM" id="SSF54695">
    <property type="entry name" value="POZ domain"/>
    <property type="match status" value="1"/>
</dbReference>
<dbReference type="Gene3D" id="3.30.710.10">
    <property type="entry name" value="Potassium Channel Kv1.1, Chain A"/>
    <property type="match status" value="1"/>
</dbReference>
<dbReference type="VEuPathDB" id="TrichDB:TRFO_13872"/>
<dbReference type="InterPro" id="IPR026906">
    <property type="entry name" value="LRR_5"/>
</dbReference>
<sequence length="747" mass="83859">MQQASHVLTFQYGKQTWDVDKTKLIYTAPALYKSTEKIIRIPDSFSKSVVDVVIKYIYHQVSDITEENAIDVYCLAYKLDLKEQISKSSSFIIFKMSPIKIVESIKQCIEHECDSGPFEREIDSKFEDFLSELFILPIEKIKEILQRNKEKINSNDLLKMISKTTEINPNTFSSLFTFVDFSECSLDSLLEVFSKFSNNSSDVGLIGNFAYSLLLKQKQMQSDCENMFDTLLKTANGKQGAAEYRLSIEYERGLYTTKSKQESERFEQIAIDKNEPEIVLSIADKYYDVDNDRDRAFELFSHLLKDPNTRRQCGEHIVRRMKEFLGPDHEKDAVELLKLGIEVGEDNCAMFGYEFSKDCPYILSEQDAIGYLQKVFGDFIVPNGTESISANSFAGKKIKSACIPPSVKIIEENAFMDCVDLVRVFLPSNIEKIGSCAFCGCVSLESISLPKNLKIIDESSFNGCEGLRSLKIPEHVEIIEYGAFQDCSNLSTLEISEGVREICENAFSGCSLITSLNIPNSVTFIGDSAFSNCDELKSLTIGQSLEIISDKAFNGCSKLGTLYIPPSVKSIGDNAFYNCYSLVNLKLSFGLESIGETAFFKCESLKSLDIPTSVKKIGDYAFYQCLSLTKLSIPLSVTDLGNYTFYQCNELESLAIASFDHLNSVFINANRKSLKRIKLLSGSIEITKNQVSTFENLKIVEIPASVQKIEAKAFVKCPNISNVICASKFTEIDSQAFESSPNIQYNV</sequence>
<organism evidence="1 2">
    <name type="scientific">Tritrichomonas foetus</name>
    <dbReference type="NCBI Taxonomy" id="1144522"/>
    <lineage>
        <taxon>Eukaryota</taxon>
        <taxon>Metamonada</taxon>
        <taxon>Parabasalia</taxon>
        <taxon>Tritrichomonadida</taxon>
        <taxon>Tritrichomonadidae</taxon>
        <taxon>Tritrichomonas</taxon>
    </lineage>
</organism>
<keyword evidence="2" id="KW-1185">Reference proteome</keyword>
<proteinExistence type="predicted"/>
<dbReference type="PANTHER" id="PTHR45661:SF3">
    <property type="entry name" value="IG-LIKE DOMAIN-CONTAINING PROTEIN"/>
    <property type="match status" value="1"/>
</dbReference>
<dbReference type="EMBL" id="MLAK01000197">
    <property type="protein sequence ID" value="OHT15708.1"/>
    <property type="molecule type" value="Genomic_DNA"/>
</dbReference>
<accession>A0A1J4L169</accession>
<dbReference type="Proteomes" id="UP000179807">
    <property type="component" value="Unassembled WGS sequence"/>
</dbReference>
<dbReference type="RefSeq" id="XP_068368844.1">
    <property type="nucleotide sequence ID" value="XM_068497503.1"/>
</dbReference>
<dbReference type="PANTHER" id="PTHR45661">
    <property type="entry name" value="SURFACE ANTIGEN"/>
    <property type="match status" value="1"/>
</dbReference>
<dbReference type="InterPro" id="IPR032675">
    <property type="entry name" value="LRR_dom_sf"/>
</dbReference>
<dbReference type="OrthoDB" id="10264456at2759"/>
<name>A0A1J4L169_9EUKA</name>
<comment type="caution">
    <text evidence="1">The sequence shown here is derived from an EMBL/GenBank/DDBJ whole genome shotgun (WGS) entry which is preliminary data.</text>
</comment>
<dbReference type="InterPro" id="IPR053139">
    <property type="entry name" value="Surface_bspA-like"/>
</dbReference>
<dbReference type="InterPro" id="IPR011333">
    <property type="entry name" value="SKP1/BTB/POZ_sf"/>
</dbReference>
<dbReference type="Gene3D" id="3.80.10.10">
    <property type="entry name" value="Ribonuclease Inhibitor"/>
    <property type="match status" value="2"/>
</dbReference>
<dbReference type="Gene3D" id="1.25.40.10">
    <property type="entry name" value="Tetratricopeptide repeat domain"/>
    <property type="match status" value="1"/>
</dbReference>
<dbReference type="InterPro" id="IPR011990">
    <property type="entry name" value="TPR-like_helical_dom_sf"/>
</dbReference>
<evidence type="ECO:0000313" key="1">
    <source>
        <dbReference type="EMBL" id="OHT15708.1"/>
    </source>
</evidence>
<evidence type="ECO:0000313" key="2">
    <source>
        <dbReference type="Proteomes" id="UP000179807"/>
    </source>
</evidence>
<dbReference type="AlphaFoldDB" id="A0A1J4L169"/>
<dbReference type="SUPFAM" id="SSF52058">
    <property type="entry name" value="L domain-like"/>
    <property type="match status" value="1"/>
</dbReference>
<evidence type="ECO:0008006" key="3">
    <source>
        <dbReference type="Google" id="ProtNLM"/>
    </source>
</evidence>
<dbReference type="CDD" id="cd18186">
    <property type="entry name" value="BTB_POZ_ZBTB_KLHL-like"/>
    <property type="match status" value="1"/>
</dbReference>
<dbReference type="SUPFAM" id="SSF81901">
    <property type="entry name" value="HCP-like"/>
    <property type="match status" value="1"/>
</dbReference>
<gene>
    <name evidence="1" type="ORF">TRFO_13872</name>
</gene>
<protein>
    <recommendedName>
        <fullName evidence="3">Surface antigen BspA-like</fullName>
    </recommendedName>
</protein>